<proteinExistence type="predicted"/>
<feature type="compositionally biased region" description="Polar residues" evidence="1">
    <location>
        <begin position="133"/>
        <end position="146"/>
    </location>
</feature>
<feature type="compositionally biased region" description="Basic and acidic residues" evidence="1">
    <location>
        <begin position="1"/>
        <end position="19"/>
    </location>
</feature>
<protein>
    <submittedName>
        <fullName evidence="2">Uncharacterized protein</fullName>
    </submittedName>
</protein>
<dbReference type="Proteomes" id="UP000218811">
    <property type="component" value="Unassembled WGS sequence"/>
</dbReference>
<name>A0A2H3JGI9_WOLCO</name>
<gene>
    <name evidence="2" type="ORF">WOLCODRAFT_151342</name>
</gene>
<dbReference type="EMBL" id="KB468113">
    <property type="protein sequence ID" value="PCH41302.1"/>
    <property type="molecule type" value="Genomic_DNA"/>
</dbReference>
<accession>A0A2H3JGI9</accession>
<keyword evidence="3" id="KW-1185">Reference proteome</keyword>
<evidence type="ECO:0000313" key="2">
    <source>
        <dbReference type="EMBL" id="PCH41302.1"/>
    </source>
</evidence>
<organism evidence="2 3">
    <name type="scientific">Wolfiporia cocos (strain MD-104)</name>
    <name type="common">Brown rot fungus</name>
    <dbReference type="NCBI Taxonomy" id="742152"/>
    <lineage>
        <taxon>Eukaryota</taxon>
        <taxon>Fungi</taxon>
        <taxon>Dikarya</taxon>
        <taxon>Basidiomycota</taxon>
        <taxon>Agaricomycotina</taxon>
        <taxon>Agaricomycetes</taxon>
        <taxon>Polyporales</taxon>
        <taxon>Phaeolaceae</taxon>
        <taxon>Wolfiporia</taxon>
    </lineage>
</organism>
<reference evidence="2 3" key="1">
    <citation type="journal article" date="2012" name="Science">
        <title>The Paleozoic origin of enzymatic lignin decomposition reconstructed from 31 fungal genomes.</title>
        <authorList>
            <person name="Floudas D."/>
            <person name="Binder M."/>
            <person name="Riley R."/>
            <person name="Barry K."/>
            <person name="Blanchette R.A."/>
            <person name="Henrissat B."/>
            <person name="Martinez A.T."/>
            <person name="Otillar R."/>
            <person name="Spatafora J.W."/>
            <person name="Yadav J.S."/>
            <person name="Aerts A."/>
            <person name="Benoit I."/>
            <person name="Boyd A."/>
            <person name="Carlson A."/>
            <person name="Copeland A."/>
            <person name="Coutinho P.M."/>
            <person name="de Vries R.P."/>
            <person name="Ferreira P."/>
            <person name="Findley K."/>
            <person name="Foster B."/>
            <person name="Gaskell J."/>
            <person name="Glotzer D."/>
            <person name="Gorecki P."/>
            <person name="Heitman J."/>
            <person name="Hesse C."/>
            <person name="Hori C."/>
            <person name="Igarashi K."/>
            <person name="Jurgens J.A."/>
            <person name="Kallen N."/>
            <person name="Kersten P."/>
            <person name="Kohler A."/>
            <person name="Kuees U."/>
            <person name="Kumar T.K.A."/>
            <person name="Kuo A."/>
            <person name="LaButti K."/>
            <person name="Larrondo L.F."/>
            <person name="Lindquist E."/>
            <person name="Ling A."/>
            <person name="Lombard V."/>
            <person name="Lucas S."/>
            <person name="Lundell T."/>
            <person name="Martin R."/>
            <person name="McLaughlin D.J."/>
            <person name="Morgenstern I."/>
            <person name="Morin E."/>
            <person name="Murat C."/>
            <person name="Nagy L.G."/>
            <person name="Nolan M."/>
            <person name="Ohm R.A."/>
            <person name="Patyshakuliyeva A."/>
            <person name="Rokas A."/>
            <person name="Ruiz-Duenas F.J."/>
            <person name="Sabat G."/>
            <person name="Salamov A."/>
            <person name="Samejima M."/>
            <person name="Schmutz J."/>
            <person name="Slot J.C."/>
            <person name="St John F."/>
            <person name="Stenlid J."/>
            <person name="Sun H."/>
            <person name="Sun S."/>
            <person name="Syed K."/>
            <person name="Tsang A."/>
            <person name="Wiebenga A."/>
            <person name="Young D."/>
            <person name="Pisabarro A."/>
            <person name="Eastwood D.C."/>
            <person name="Martin F."/>
            <person name="Cullen D."/>
            <person name="Grigoriev I.V."/>
            <person name="Hibbett D.S."/>
        </authorList>
    </citation>
    <scope>NUCLEOTIDE SEQUENCE [LARGE SCALE GENOMIC DNA]</scope>
    <source>
        <strain evidence="2 3">MD-104</strain>
    </source>
</reference>
<sequence>MMGSRGRYEGTRARLEHSSGGRTPNAESAPPSGNDDVGPLIARRGCRAPGSHWRRHSSPTESQRAEAWEGRGGGSGGGKTDHEITKARSDSFGRWPGIGLGTSRAMSSCRGVAAHGGGRGGARSGAERRASGQPQCTPSTDHSTGATEREERRGKNQNIGAVSGLVNSD</sequence>
<feature type="compositionally biased region" description="Gly residues" evidence="1">
    <location>
        <begin position="114"/>
        <end position="123"/>
    </location>
</feature>
<feature type="compositionally biased region" description="Polar residues" evidence="1">
    <location>
        <begin position="156"/>
        <end position="169"/>
    </location>
</feature>
<dbReference type="AlphaFoldDB" id="A0A2H3JGI9"/>
<evidence type="ECO:0000313" key="3">
    <source>
        <dbReference type="Proteomes" id="UP000218811"/>
    </source>
</evidence>
<feature type="region of interest" description="Disordered" evidence="1">
    <location>
        <begin position="1"/>
        <end position="169"/>
    </location>
</feature>
<feature type="compositionally biased region" description="Basic and acidic residues" evidence="1">
    <location>
        <begin position="79"/>
        <end position="91"/>
    </location>
</feature>
<evidence type="ECO:0000256" key="1">
    <source>
        <dbReference type="SAM" id="MobiDB-lite"/>
    </source>
</evidence>